<protein>
    <recommendedName>
        <fullName evidence="2">SWR1-complex protein 5</fullName>
    </recommendedName>
</protein>
<evidence type="ECO:0000259" key="4">
    <source>
        <dbReference type="PROSITE" id="PS51279"/>
    </source>
</evidence>
<dbReference type="PROSITE" id="PS51279">
    <property type="entry name" value="BCNT_C"/>
    <property type="match status" value="1"/>
</dbReference>
<name>S8C6C6_DACHA</name>
<reference evidence="5 6" key="1">
    <citation type="journal article" date="2013" name="PLoS Genet.">
        <title>Genomic mechanisms accounting for the adaptation to parasitism in nematode-trapping fungi.</title>
        <authorList>
            <person name="Meerupati T."/>
            <person name="Andersson K.M."/>
            <person name="Friman E."/>
            <person name="Kumar D."/>
            <person name="Tunlid A."/>
            <person name="Ahren D."/>
        </authorList>
    </citation>
    <scope>NUCLEOTIDE SEQUENCE [LARGE SCALE GENOMIC DNA]</scope>
    <source>
        <strain evidence="5 6">CBS 200.50</strain>
    </source>
</reference>
<feature type="domain" description="BCNT-C" evidence="4">
    <location>
        <begin position="287"/>
        <end position="359"/>
    </location>
</feature>
<dbReference type="STRING" id="1284197.S8C6C6"/>
<gene>
    <name evidence="5" type="ORF">H072_2781</name>
</gene>
<evidence type="ECO:0000256" key="1">
    <source>
        <dbReference type="ARBA" id="ARBA00010465"/>
    </source>
</evidence>
<dbReference type="GO" id="GO:0000812">
    <property type="term" value="C:Swr1 complex"/>
    <property type="evidence" value="ECO:0007669"/>
    <property type="project" value="TreeGrafter"/>
</dbReference>
<dbReference type="Proteomes" id="UP000015100">
    <property type="component" value="Unassembled WGS sequence"/>
</dbReference>
<feature type="region of interest" description="Disordered" evidence="3">
    <location>
        <begin position="278"/>
        <end position="300"/>
    </location>
</feature>
<dbReference type="OMA" id="LDWAAYV"/>
<evidence type="ECO:0000313" key="5">
    <source>
        <dbReference type="EMBL" id="EPS43277.1"/>
    </source>
</evidence>
<organism evidence="5 6">
    <name type="scientific">Dactylellina haptotyla (strain CBS 200.50)</name>
    <name type="common">Nematode-trapping fungus</name>
    <name type="synonym">Monacrosporium haptotylum</name>
    <dbReference type="NCBI Taxonomy" id="1284197"/>
    <lineage>
        <taxon>Eukaryota</taxon>
        <taxon>Fungi</taxon>
        <taxon>Dikarya</taxon>
        <taxon>Ascomycota</taxon>
        <taxon>Pezizomycotina</taxon>
        <taxon>Orbiliomycetes</taxon>
        <taxon>Orbiliales</taxon>
        <taxon>Orbiliaceae</taxon>
        <taxon>Dactylellina</taxon>
    </lineage>
</organism>
<evidence type="ECO:0000256" key="2">
    <source>
        <dbReference type="ARBA" id="ARBA00019138"/>
    </source>
</evidence>
<keyword evidence="6" id="KW-1185">Reference proteome</keyword>
<dbReference type="PANTHER" id="PTHR48407">
    <property type="entry name" value="CRANIOFACIAL DEVELOPMENT PROTEIN 1"/>
    <property type="match status" value="1"/>
</dbReference>
<proteinExistence type="inferred from homology"/>
<dbReference type="EMBL" id="AQGS01000083">
    <property type="protein sequence ID" value="EPS43277.1"/>
    <property type="molecule type" value="Genomic_DNA"/>
</dbReference>
<feature type="region of interest" description="Disordered" evidence="3">
    <location>
        <begin position="326"/>
        <end position="359"/>
    </location>
</feature>
<feature type="compositionally biased region" description="Basic and acidic residues" evidence="3">
    <location>
        <begin position="326"/>
        <end position="347"/>
    </location>
</feature>
<comment type="caution">
    <text evidence="5">The sequence shown here is derived from an EMBL/GenBank/DDBJ whole genome shotgun (WGS) entry which is preliminary data.</text>
</comment>
<feature type="compositionally biased region" description="Acidic residues" evidence="3">
    <location>
        <begin position="34"/>
        <end position="49"/>
    </location>
</feature>
<dbReference type="AlphaFoldDB" id="S8C6C6"/>
<feature type="region of interest" description="Disordered" evidence="3">
    <location>
        <begin position="1"/>
        <end position="126"/>
    </location>
</feature>
<dbReference type="PANTHER" id="PTHR48407:SF1">
    <property type="entry name" value="CRANIOFACIAL DEVELOPMENT PROTEIN 1"/>
    <property type="match status" value="1"/>
</dbReference>
<sequence length="359" mass="38787">MSSNKPAAVRADDDDDYNSSDDEDFNPEQQAAPNDDDLSSSSESDEEVEDSKPTRKASKRKIKDEPPTQDGLVGDDSGDEAVIRGARAKRKKIKEGDEEDEGGEGGLIKTRAQRAREAKEKAPLANTAAATVDVDSLWKTLNSPSTTKSIEPVIPLPGTQSTIQTITTSRIEPAPASSSLAKIDDLGIQVSTAEAATAVPLPVPIGSLIPPEGVESRTETTAIIPTEQDSMITIRRTYEFAGETIVEEKSVPANSFEARAYLSSLQTATEVPALSANEPKPVRRPMRKASKFDPGATAGPVKKATKLNSLEKSRLDWAGFVDKEGIGEELDRQRREGGDSYLERQDFLGRVGHRTGERR</sequence>
<reference evidence="6" key="2">
    <citation type="submission" date="2013-04" db="EMBL/GenBank/DDBJ databases">
        <title>Genomic mechanisms accounting for the adaptation to parasitism in nematode-trapping fungi.</title>
        <authorList>
            <person name="Ahren D.G."/>
        </authorList>
    </citation>
    <scope>NUCLEOTIDE SEQUENCE [LARGE SCALE GENOMIC DNA]</scope>
    <source>
        <strain evidence="6">CBS 200.50</strain>
    </source>
</reference>
<dbReference type="InterPro" id="IPR027124">
    <property type="entry name" value="Swc5/CFDP1/2"/>
</dbReference>
<dbReference type="eggNOG" id="KOG4776">
    <property type="taxonomic scope" value="Eukaryota"/>
</dbReference>
<accession>S8C6C6</accession>
<dbReference type="HOGENOM" id="CLU_062474_0_0_1"/>
<dbReference type="InterPro" id="IPR011421">
    <property type="entry name" value="BCNT-C"/>
</dbReference>
<evidence type="ECO:0000256" key="3">
    <source>
        <dbReference type="SAM" id="MobiDB-lite"/>
    </source>
</evidence>
<feature type="compositionally biased region" description="Acidic residues" evidence="3">
    <location>
        <begin position="12"/>
        <end position="26"/>
    </location>
</feature>
<dbReference type="Pfam" id="PF07572">
    <property type="entry name" value="BCNT"/>
    <property type="match status" value="1"/>
</dbReference>
<comment type="similarity">
    <text evidence="1">Belongs to the SWC5 family.</text>
</comment>
<dbReference type="OrthoDB" id="445677at2759"/>
<evidence type="ECO:0000313" key="6">
    <source>
        <dbReference type="Proteomes" id="UP000015100"/>
    </source>
</evidence>